<sequence>MIKNYPFKYEFVEKEELFNSKSKYADLKTYKYVLVGSSKSKNALVVLGKPAITAFYFFDREKNQNLQQTNVFESQYVYAIFKLVIKEILKTKSINNTKIKK</sequence>
<accession>A0ABV8QUL8</accession>
<reference evidence="2" key="1">
    <citation type="journal article" date="2019" name="Int. J. Syst. Evol. Microbiol.">
        <title>The Global Catalogue of Microorganisms (GCM) 10K type strain sequencing project: providing services to taxonomists for standard genome sequencing and annotation.</title>
        <authorList>
            <consortium name="The Broad Institute Genomics Platform"/>
            <consortium name="The Broad Institute Genome Sequencing Center for Infectious Disease"/>
            <person name="Wu L."/>
            <person name="Ma J."/>
        </authorList>
    </citation>
    <scope>NUCLEOTIDE SEQUENCE [LARGE SCALE GENOMIC DNA]</scope>
    <source>
        <strain evidence="2">CECT 8289</strain>
    </source>
</reference>
<evidence type="ECO:0000313" key="1">
    <source>
        <dbReference type="EMBL" id="MFC4263976.1"/>
    </source>
</evidence>
<evidence type="ECO:0000313" key="2">
    <source>
        <dbReference type="Proteomes" id="UP001595907"/>
    </source>
</evidence>
<organism evidence="1 2">
    <name type="scientific">Ferruginibacter yonginensis</name>
    <dbReference type="NCBI Taxonomy" id="1310416"/>
    <lineage>
        <taxon>Bacteria</taxon>
        <taxon>Pseudomonadati</taxon>
        <taxon>Bacteroidota</taxon>
        <taxon>Chitinophagia</taxon>
        <taxon>Chitinophagales</taxon>
        <taxon>Chitinophagaceae</taxon>
        <taxon>Ferruginibacter</taxon>
    </lineage>
</organism>
<gene>
    <name evidence="1" type="ORF">ACFOWM_13885</name>
</gene>
<dbReference type="Proteomes" id="UP001595907">
    <property type="component" value="Unassembled WGS sequence"/>
</dbReference>
<comment type="caution">
    <text evidence="1">The sequence shown here is derived from an EMBL/GenBank/DDBJ whole genome shotgun (WGS) entry which is preliminary data.</text>
</comment>
<dbReference type="RefSeq" id="WP_379711204.1">
    <property type="nucleotide sequence ID" value="NZ_JBHSCZ010000008.1"/>
</dbReference>
<dbReference type="EMBL" id="JBHSCZ010000008">
    <property type="protein sequence ID" value="MFC4263976.1"/>
    <property type="molecule type" value="Genomic_DNA"/>
</dbReference>
<proteinExistence type="predicted"/>
<keyword evidence="2" id="KW-1185">Reference proteome</keyword>
<protein>
    <submittedName>
        <fullName evidence="1">Uncharacterized protein</fullName>
    </submittedName>
</protein>
<name>A0ABV8QUL8_9BACT</name>